<organism evidence="4 5">
    <name type="scientific">Gelidibacter pelagius</name>
    <dbReference type="NCBI Taxonomy" id="2819985"/>
    <lineage>
        <taxon>Bacteria</taxon>
        <taxon>Pseudomonadati</taxon>
        <taxon>Bacteroidota</taxon>
        <taxon>Flavobacteriia</taxon>
        <taxon>Flavobacteriales</taxon>
        <taxon>Flavobacteriaceae</taxon>
        <taxon>Gelidibacter</taxon>
    </lineage>
</organism>
<name>A0ABS3SWA5_9FLAO</name>
<evidence type="ECO:0000313" key="4">
    <source>
        <dbReference type="EMBL" id="MBO3099999.1"/>
    </source>
</evidence>
<evidence type="ECO:0000256" key="1">
    <source>
        <dbReference type="ARBA" id="ARBA00022729"/>
    </source>
</evidence>
<dbReference type="Gene3D" id="3.40.50.1820">
    <property type="entry name" value="alpha/beta hydrolase"/>
    <property type="match status" value="1"/>
</dbReference>
<comment type="caution">
    <text evidence="4">The sequence shown here is derived from an EMBL/GenBank/DDBJ whole genome shotgun (WGS) entry which is preliminary data.</text>
</comment>
<protein>
    <submittedName>
        <fullName evidence="4">T9SS type A sorting domain-containing protein</fullName>
    </submittedName>
</protein>
<feature type="signal peptide" evidence="2">
    <location>
        <begin position="1"/>
        <end position="18"/>
    </location>
</feature>
<dbReference type="EMBL" id="JAGEVG010000026">
    <property type="protein sequence ID" value="MBO3099999.1"/>
    <property type="molecule type" value="Genomic_DNA"/>
</dbReference>
<dbReference type="NCBIfam" id="TIGR04183">
    <property type="entry name" value="Por_Secre_tail"/>
    <property type="match status" value="1"/>
</dbReference>
<keyword evidence="5" id="KW-1185">Reference proteome</keyword>
<proteinExistence type="predicted"/>
<evidence type="ECO:0000313" key="5">
    <source>
        <dbReference type="Proteomes" id="UP000681315"/>
    </source>
</evidence>
<accession>A0ABS3SWA5</accession>
<evidence type="ECO:0000256" key="2">
    <source>
        <dbReference type="SAM" id="SignalP"/>
    </source>
</evidence>
<dbReference type="RefSeq" id="WP_208235106.1">
    <property type="nucleotide sequence ID" value="NZ_JAGEVG010000026.1"/>
</dbReference>
<keyword evidence="1 2" id="KW-0732">Signal</keyword>
<dbReference type="InterPro" id="IPR026444">
    <property type="entry name" value="Secre_tail"/>
</dbReference>
<dbReference type="InterPro" id="IPR029058">
    <property type="entry name" value="AB_hydrolase_fold"/>
</dbReference>
<dbReference type="SUPFAM" id="SSF53474">
    <property type="entry name" value="alpha/beta-Hydrolases"/>
    <property type="match status" value="1"/>
</dbReference>
<gene>
    <name evidence="4" type="ORF">J4051_17135</name>
</gene>
<dbReference type="Pfam" id="PF18962">
    <property type="entry name" value="Por_Secre_tail"/>
    <property type="match status" value="1"/>
</dbReference>
<feature type="chain" id="PRO_5046782684" evidence="2">
    <location>
        <begin position="19"/>
        <end position="554"/>
    </location>
</feature>
<reference evidence="4 5" key="1">
    <citation type="submission" date="2021-03" db="EMBL/GenBank/DDBJ databases">
        <title>Gelidibacter sp. nov., isolated from costal sediment.</title>
        <authorList>
            <person name="Lun K.-Y."/>
        </authorList>
    </citation>
    <scope>NUCLEOTIDE SEQUENCE [LARGE SCALE GENOMIC DNA]</scope>
    <source>
        <strain evidence="4 5">DF109</strain>
    </source>
</reference>
<evidence type="ECO:0000259" key="3">
    <source>
        <dbReference type="Pfam" id="PF18962"/>
    </source>
</evidence>
<sequence length="554" mass="60278">MKKNYLLLLLLSSAFLFAQTPGSESAVMTVDATIPYQGHDETTPLLGSAQYKIYYDNVDGVLDKPIFLIDGFDPNDSRDIPAVYALLNYGNSGLNLGDLIRDEGYDLVVLNFEASYQSPTDGTMLMGGADYIQRNAFTLIELINTVNSMKVGSEQNVVIGPSMGGLISRYALRYMEQNTMDHDTRLHISFDVPHRGANVPIGMQYLFNYMVNGAPGITEAEPLVNGLLNSPAAKQMLIDHYLGHVNANGVNQDASVHTPKGAPDFRDAFQTELDAMGFPQNARNVAITNGSGVGQMTGTPGMELINHTFNTGTVQIAGITFYSQAQIVSNFAPVANETIDVSNFTGQIRLLPFGPWTSLLQFDASAQSPATSDGLDSAPGGQFDLFSFDDGSNPLITDFFSNLNAQYFSFIPTLSGLAIVNQPNWYANPDINDSPFANTYIPTDNEPHVTLTDGNVAFVVTEILQGTLGTTDFLNTHKIKLQQNPVYNSMTLLSSTDIANARISIIDLTGKLVLNTRTSLSKSTTIPFNLESGLYLLNIQTENGFIFNTKLLVK</sequence>
<feature type="domain" description="Secretion system C-terminal sorting" evidence="3">
    <location>
        <begin position="484"/>
        <end position="552"/>
    </location>
</feature>
<dbReference type="Proteomes" id="UP000681315">
    <property type="component" value="Unassembled WGS sequence"/>
</dbReference>